<evidence type="ECO:0000313" key="3">
    <source>
        <dbReference type="Proteomes" id="UP000525078"/>
    </source>
</evidence>
<organism evidence="2 3">
    <name type="scientific">Cannabis sativa</name>
    <name type="common">Hemp</name>
    <name type="synonym">Marijuana</name>
    <dbReference type="NCBI Taxonomy" id="3483"/>
    <lineage>
        <taxon>Eukaryota</taxon>
        <taxon>Viridiplantae</taxon>
        <taxon>Streptophyta</taxon>
        <taxon>Embryophyta</taxon>
        <taxon>Tracheophyta</taxon>
        <taxon>Spermatophyta</taxon>
        <taxon>Magnoliopsida</taxon>
        <taxon>eudicotyledons</taxon>
        <taxon>Gunneridae</taxon>
        <taxon>Pentapetalae</taxon>
        <taxon>rosids</taxon>
        <taxon>fabids</taxon>
        <taxon>Rosales</taxon>
        <taxon>Cannabaceae</taxon>
        <taxon>Cannabis</taxon>
    </lineage>
</organism>
<sequence>MLGDCPAPERPPSSSSRPERSHCAPIRTKPFRMANETTYKAEFGDDFSLNMAYSTSRIFLYPLKQSLPAITSSSYSSFTSSPRPFLYTKWEPLKRLMKGFEPVLRSRISGFQYILNTQRRYFQNFCLPGGKIRLKNAIAVSTVFGLVTFAPRVSYAIDDFDNLVYEHHQEPWGASGVEKDSNVFWTFAKRFWLPIFFIVTVISHLGDPVTLVAFKVLLFLFSTKPSPFSVYVFVDELCNRSMQQEPSLFGVKTLYAHKVEVRDYKLLCLARVEVRDQKFSLVGILGGWWSLPSPSQGVYSILRLIQKLKVQQLELSI</sequence>
<reference evidence="2 3" key="1">
    <citation type="journal article" date="2020" name="bioRxiv">
        <title>Sequence and annotation of 42 cannabis genomes reveals extensive copy number variation in cannabinoid synthesis and pathogen resistance genes.</title>
        <authorList>
            <person name="Mckernan K.J."/>
            <person name="Helbert Y."/>
            <person name="Kane L.T."/>
            <person name="Ebling H."/>
            <person name="Zhang L."/>
            <person name="Liu B."/>
            <person name="Eaton Z."/>
            <person name="Mclaughlin S."/>
            <person name="Kingan S."/>
            <person name="Baybayan P."/>
            <person name="Concepcion G."/>
            <person name="Jordan M."/>
            <person name="Riva A."/>
            <person name="Barbazuk W."/>
            <person name="Harkins T."/>
        </authorList>
    </citation>
    <scope>NUCLEOTIDE SEQUENCE [LARGE SCALE GENOMIC DNA]</scope>
    <source>
        <strain evidence="3">cv. Jamaican Lion 4</strain>
        <tissue evidence="2">Leaf</tissue>
    </source>
</reference>
<dbReference type="Proteomes" id="UP000525078">
    <property type="component" value="Unassembled WGS sequence"/>
</dbReference>
<evidence type="ECO:0000256" key="1">
    <source>
        <dbReference type="SAM" id="MobiDB-lite"/>
    </source>
</evidence>
<comment type="caution">
    <text evidence="2">The sequence shown here is derived from an EMBL/GenBank/DDBJ whole genome shotgun (WGS) entry which is preliminary data.</text>
</comment>
<proteinExistence type="predicted"/>
<accession>A0A7J6GH24</accession>
<feature type="region of interest" description="Disordered" evidence="1">
    <location>
        <begin position="1"/>
        <end position="26"/>
    </location>
</feature>
<name>A0A7J6GH24_CANSA</name>
<dbReference type="EMBL" id="JAATIP010000060">
    <property type="protein sequence ID" value="KAF4381590.1"/>
    <property type="molecule type" value="Genomic_DNA"/>
</dbReference>
<evidence type="ECO:0000313" key="2">
    <source>
        <dbReference type="EMBL" id="KAF4381590.1"/>
    </source>
</evidence>
<gene>
    <name evidence="2" type="ORF">F8388_021218</name>
</gene>
<protein>
    <submittedName>
        <fullName evidence="2">Uncharacterized protein</fullName>
    </submittedName>
</protein>
<dbReference type="AlphaFoldDB" id="A0A7J6GH24"/>